<keyword evidence="2" id="KW-1185">Reference proteome</keyword>
<evidence type="ECO:0000313" key="2">
    <source>
        <dbReference type="Proteomes" id="UP000535511"/>
    </source>
</evidence>
<sequence length="147" mass="15516">MQGDQKATAYVVIVDDGSGSPVVVDQFAITNDEADLATRLYDMAENIRTKVSTFKPDRVAIRRADFPPTGSRKEAPKVRLLAEGALTSAARSNCVNTYLATGKDLGAWCGSDKDTVEAEAKSLAKSTGLAQKYARAIGAALGALSHP</sequence>
<name>A0A7Y9E2G7_9ACTN</name>
<gene>
    <name evidence="1" type="ORF">BJZ21_000122</name>
</gene>
<comment type="caution">
    <text evidence="1">The sequence shown here is derived from an EMBL/GenBank/DDBJ whole genome shotgun (WGS) entry which is preliminary data.</text>
</comment>
<dbReference type="AlphaFoldDB" id="A0A7Y9E2G7"/>
<dbReference type="RefSeq" id="WP_179661977.1">
    <property type="nucleotide sequence ID" value="NZ_JACCBG010000001.1"/>
</dbReference>
<reference evidence="1 2" key="1">
    <citation type="submission" date="2020-07" db="EMBL/GenBank/DDBJ databases">
        <title>Sequencing the genomes of 1000 actinobacteria strains.</title>
        <authorList>
            <person name="Klenk H.-P."/>
        </authorList>
    </citation>
    <scope>NUCLEOTIDE SEQUENCE [LARGE SCALE GENOMIC DNA]</scope>
    <source>
        <strain evidence="1 2">DSM 21350</strain>
    </source>
</reference>
<dbReference type="Proteomes" id="UP000535511">
    <property type="component" value="Unassembled WGS sequence"/>
</dbReference>
<organism evidence="1 2">
    <name type="scientific">Nocardioides panaciterrulae</name>
    <dbReference type="NCBI Taxonomy" id="661492"/>
    <lineage>
        <taxon>Bacteria</taxon>
        <taxon>Bacillati</taxon>
        <taxon>Actinomycetota</taxon>
        <taxon>Actinomycetes</taxon>
        <taxon>Propionibacteriales</taxon>
        <taxon>Nocardioidaceae</taxon>
        <taxon>Nocardioides</taxon>
    </lineage>
</organism>
<proteinExistence type="predicted"/>
<protein>
    <submittedName>
        <fullName evidence="1">Uncharacterized protein</fullName>
    </submittedName>
</protein>
<dbReference type="EMBL" id="JACCBG010000001">
    <property type="protein sequence ID" value="NYD40039.1"/>
    <property type="molecule type" value="Genomic_DNA"/>
</dbReference>
<accession>A0A7Y9E2G7</accession>
<evidence type="ECO:0000313" key="1">
    <source>
        <dbReference type="EMBL" id="NYD40039.1"/>
    </source>
</evidence>